<dbReference type="InterPro" id="IPR001254">
    <property type="entry name" value="Trypsin_dom"/>
</dbReference>
<feature type="binding site" evidence="28">
    <location>
        <position position="239"/>
    </location>
    <ligand>
        <name>Ca(2+)</name>
        <dbReference type="ChEBI" id="CHEBI:29108"/>
        <label>3</label>
    </ligand>
</feature>
<feature type="disulfide bond" evidence="26">
    <location>
        <begin position="157"/>
        <end position="170"/>
    </location>
</feature>
<dbReference type="CDD" id="cd00054">
    <property type="entry name" value="EGF_CA"/>
    <property type="match status" value="1"/>
</dbReference>
<keyword evidence="6" id="KW-0245">EGF-like domain</keyword>
<evidence type="ECO:0000256" key="4">
    <source>
        <dbReference type="ARBA" id="ARBA00011907"/>
    </source>
</evidence>
<dbReference type="SMART" id="SM00032">
    <property type="entry name" value="CCP"/>
    <property type="match status" value="2"/>
</dbReference>
<reference evidence="35" key="2">
    <citation type="submission" date="2025-08" db="UniProtKB">
        <authorList>
            <consortium name="Ensembl"/>
        </authorList>
    </citation>
    <scope>IDENTIFICATION</scope>
</reference>
<keyword evidence="14" id="KW-0378">Hydrolase</keyword>
<feature type="domain" description="Peptidase S1" evidence="33">
    <location>
        <begin position="454"/>
        <end position="699"/>
    </location>
</feature>
<evidence type="ECO:0000256" key="15">
    <source>
        <dbReference type="ARBA" id="ARBA00022813"/>
    </source>
</evidence>
<dbReference type="InParanoid" id="A0A672G5L0"/>
<dbReference type="SMART" id="SM00181">
    <property type="entry name" value="EGF"/>
    <property type="match status" value="1"/>
</dbReference>
<keyword evidence="5" id="KW-0964">Secreted</keyword>
<comment type="function">
    <text evidence="23">Serine protease component of the complement C1 complex, a multiprotein complex that initiates the classical pathway of the complement system, a cascade of proteins that leads to phagocytosis and breakdown of pathogens and signaling that strengthens the adaptive immune system. C1R catalyzes the first enzymatic step in the classical complement pathway: it is activated by the C1Q subcomplex of the C1 complex, which associates with IgG or IgM immunoglobulins complexed with antigens to form antigen-antibody complexes on the surface of pathogens. Immunoglobulin-binding promotes the autocatalytic cleavage and activation of C1R. Activated C1R then cleaves and activates C1S, the second protease of the classical complement pathway. It is unclear if C1R activates C1S within single, strained C1 complexes or between neighboring C1 complexes on surfaces.</text>
</comment>
<evidence type="ECO:0000256" key="12">
    <source>
        <dbReference type="ARBA" id="ARBA00022729"/>
    </source>
</evidence>
<evidence type="ECO:0000256" key="26">
    <source>
        <dbReference type="PIRSR" id="PIRSR001155-2"/>
    </source>
</evidence>
<dbReference type="FunFam" id="2.40.10.10:FF:000068">
    <property type="entry name" value="transmembrane protease serine 2"/>
    <property type="match status" value="1"/>
</dbReference>
<dbReference type="RefSeq" id="XP_029958964.1">
    <property type="nucleotide sequence ID" value="XM_030103104.1"/>
</dbReference>
<dbReference type="Gene3D" id="2.10.70.10">
    <property type="entry name" value="Complement Module, domain 1"/>
    <property type="match status" value="2"/>
</dbReference>
<dbReference type="GeneID" id="115396976"/>
<evidence type="ECO:0000256" key="22">
    <source>
        <dbReference type="ARBA" id="ARBA00024195"/>
    </source>
</evidence>
<feature type="binding site" evidence="28">
    <location>
        <position position="143"/>
    </location>
    <ligand>
        <name>Ca(2+)</name>
        <dbReference type="ChEBI" id="CHEBI:29108"/>
        <label>2</label>
    </ligand>
</feature>
<dbReference type="SUPFAM" id="SSF50494">
    <property type="entry name" value="Trypsin-like serine proteases"/>
    <property type="match status" value="1"/>
</dbReference>
<evidence type="ECO:0000256" key="20">
    <source>
        <dbReference type="ARBA" id="ARBA00023180"/>
    </source>
</evidence>
<protein>
    <recommendedName>
        <fullName evidence="4">complement subcomponent C1r</fullName>
        <ecNumber evidence="4">3.4.21.41</ecNumber>
    </recommendedName>
</protein>
<keyword evidence="18" id="KW-0180">Complement pathway</keyword>
<comment type="similarity">
    <text evidence="22">Belongs to the peptidase S1 family. CLIP subfamily.</text>
</comment>
<keyword evidence="20" id="KW-0325">Glycoprotein</keyword>
<dbReference type="GO" id="GO:0006958">
    <property type="term" value="P:complement activation, classical pathway"/>
    <property type="evidence" value="ECO:0007669"/>
    <property type="project" value="UniProtKB-KW"/>
</dbReference>
<evidence type="ECO:0000256" key="7">
    <source>
        <dbReference type="ARBA" id="ARBA00022553"/>
    </source>
</evidence>
<keyword evidence="12 31" id="KW-0732">Signal</keyword>
<dbReference type="InterPro" id="IPR001881">
    <property type="entry name" value="EGF-like_Ca-bd_dom"/>
</dbReference>
<dbReference type="OrthoDB" id="6261922at2759"/>
<keyword evidence="28" id="KW-0106">Calcium</keyword>
<keyword evidence="7 27" id="KW-0597">Phosphoprotein</keyword>
<dbReference type="GO" id="GO:0031638">
    <property type="term" value="P:zymogen activation"/>
    <property type="evidence" value="ECO:0007669"/>
    <property type="project" value="TreeGrafter"/>
</dbReference>
<evidence type="ECO:0000256" key="19">
    <source>
        <dbReference type="ARBA" id="ARBA00023157"/>
    </source>
</evidence>
<dbReference type="GO" id="GO:0072562">
    <property type="term" value="C:blood microparticle"/>
    <property type="evidence" value="ECO:0007669"/>
    <property type="project" value="TreeGrafter"/>
</dbReference>
<feature type="disulfide bond" evidence="26">
    <location>
        <begin position="403"/>
        <end position="437"/>
    </location>
</feature>
<dbReference type="PIRSF" id="PIRSF001155">
    <property type="entry name" value="C1r_C1s_MASP"/>
    <property type="match status" value="1"/>
</dbReference>
<dbReference type="InterPro" id="IPR001314">
    <property type="entry name" value="Peptidase_S1A"/>
</dbReference>
<dbReference type="FunFam" id="2.10.70.10:FF:000016">
    <property type="entry name" value="Mannan-binding lectin serine protease 1"/>
    <property type="match status" value="1"/>
</dbReference>
<dbReference type="PROSITE" id="PS50923">
    <property type="entry name" value="SUSHI"/>
    <property type="match status" value="2"/>
</dbReference>
<dbReference type="PROSITE" id="PS01187">
    <property type="entry name" value="EGF_CA"/>
    <property type="match status" value="1"/>
</dbReference>
<dbReference type="GO" id="GO:0005509">
    <property type="term" value="F:calcium ion binding"/>
    <property type="evidence" value="ECO:0007669"/>
    <property type="project" value="InterPro"/>
</dbReference>
<gene>
    <name evidence="35" type="primary">LOC115396976</name>
</gene>
<evidence type="ECO:0000256" key="30">
    <source>
        <dbReference type="PROSITE-ProRule" id="PRU00302"/>
    </source>
</evidence>
<dbReference type="AlphaFoldDB" id="A0A672G5L0"/>
<feature type="disulfide bond" description="Interchain (between heavy and light chains)" evidence="26">
    <location>
        <begin position="441"/>
        <end position="566"/>
    </location>
</feature>
<feature type="disulfide bond" evidence="26">
    <location>
        <begin position="72"/>
        <end position="90"/>
    </location>
</feature>
<dbReference type="OMA" id="IEHSANC"/>
<dbReference type="Pfam" id="PF00084">
    <property type="entry name" value="Sushi"/>
    <property type="match status" value="1"/>
</dbReference>
<evidence type="ECO:0000256" key="17">
    <source>
        <dbReference type="ARBA" id="ARBA00022859"/>
    </source>
</evidence>
<feature type="domain" description="Sushi" evidence="34">
    <location>
        <begin position="372"/>
        <end position="439"/>
    </location>
</feature>
<sequence length="701" mass="77583">MGWSSCIIWFLCLSVCECWPLPDPPMHGEVHSPGYPRPYPHNLQQQWDLHVPEGYQIRLTFTHLDIEASADCYYDSLSVLYGEKLLGKFCGNENSADGHHPGNHPILSPGNSLKLKFQTDGNNPERHQNVGFSAQYQAIDIDECSAAEPEDGSGPLCSQICLNTLGSYLCSCHHGYELRSDQRSCVLSCSGGLFDEPKGHLSSPGYPSPPPHGVSCQYVIAVESGFTISLNFTDKFNIESVHTEEGRQCLHHWLEVAIAEEKSIKLCGDESPGLMHINSNVVRLNYHTDDAGQSSGWSLDYSTQRVKCPVPGNIANGRVTPRLTEYFYRDYIYVRCDQGYKIMTGGQEIDSFSTMCQSNGQWHLKLPECHLIDCGEPEPLLNGGVTFLSGYQNQYLSVIQYHCNEPFYFLLGGANVTFTCEADRVWRSSIDIVSPTCIPVCGQPTKHISYYQRIIGGSDAPDDTIPWQVLLSVSGDRGGGMVIADRWIMTAAHVLMRGSQVVPSSTVRIYMGLNEVTENLSAYVFPSSLHVHPEYHNPRHTDFNNDIALIKLQDPITFHSSIMPVCLPPEGAEYETGVIGLVSGFGTTGTINKRILTNKLKYLNLPLVSQQTCSASMTSLRRGTSEIPNLTDNMFCAGIPEGGKDSCQGDSGGPFTLTENGRFWAAGIVSWGANCGMKDRYGVYTRVANYVNWIKKTMQEN</sequence>
<dbReference type="InterPro" id="IPR035914">
    <property type="entry name" value="Sperma_CUB_dom_sf"/>
</dbReference>
<reference evidence="35" key="1">
    <citation type="submission" date="2019-06" db="EMBL/GenBank/DDBJ databases">
        <authorList>
            <consortium name="Wellcome Sanger Institute Data Sharing"/>
        </authorList>
    </citation>
    <scope>NUCLEOTIDE SEQUENCE [LARGE SCALE GENOMIC DNA]</scope>
</reference>
<feature type="active site" description="Charge relay system" evidence="25">
    <location>
        <position position="651"/>
    </location>
</feature>
<evidence type="ECO:0000256" key="8">
    <source>
        <dbReference type="ARBA" id="ARBA00022588"/>
    </source>
</evidence>
<feature type="disulfide bond" evidence="26">
    <location>
        <begin position="249"/>
        <end position="267"/>
    </location>
</feature>
<feature type="disulfide bond" evidence="26">
    <location>
        <begin position="374"/>
        <end position="420"/>
    </location>
</feature>
<evidence type="ECO:0000256" key="14">
    <source>
        <dbReference type="ARBA" id="ARBA00022801"/>
    </source>
</evidence>
<dbReference type="Gene3D" id="2.10.25.10">
    <property type="entry name" value="Laminin"/>
    <property type="match status" value="1"/>
</dbReference>
<evidence type="ECO:0000256" key="2">
    <source>
        <dbReference type="ARBA" id="ARBA00004241"/>
    </source>
</evidence>
<dbReference type="InterPro" id="IPR024175">
    <property type="entry name" value="Pept_S1A_C1r/C1S/mannan-bd"/>
</dbReference>
<dbReference type="Ensembl" id="ENSSFAT00005014107.1">
    <property type="protein sequence ID" value="ENSSFAP00005013537.1"/>
    <property type="gene ID" value="ENSSFAG00005007356.1"/>
</dbReference>
<dbReference type="PROSITE" id="PS50240">
    <property type="entry name" value="TRYPSIN_DOM"/>
    <property type="match status" value="1"/>
</dbReference>
<keyword evidence="19 26" id="KW-1015">Disulfide bond</keyword>
<feature type="domain" description="CUB" evidence="32">
    <location>
        <begin position="18"/>
        <end position="139"/>
    </location>
</feature>
<feature type="binding site" evidence="28">
    <location>
        <position position="289"/>
    </location>
    <ligand>
        <name>Ca(2+)</name>
        <dbReference type="ChEBI" id="CHEBI:29108"/>
        <label>3</label>
    </ligand>
</feature>
<dbReference type="Proteomes" id="UP000472267">
    <property type="component" value="Chromosome 11"/>
</dbReference>
<dbReference type="PANTHER" id="PTHR24255">
    <property type="entry name" value="COMPLEMENT COMPONENT 1, S SUBCOMPONENT-RELATED"/>
    <property type="match status" value="1"/>
</dbReference>
<evidence type="ECO:0000259" key="34">
    <source>
        <dbReference type="PROSITE" id="PS50923"/>
    </source>
</evidence>
<name>A0A672G5L0_SALFA</name>
<evidence type="ECO:0000256" key="27">
    <source>
        <dbReference type="PIRSR" id="PIRSR001155-3"/>
    </source>
</evidence>
<dbReference type="PRINTS" id="PR00722">
    <property type="entry name" value="CHYMOTRYPSIN"/>
</dbReference>
<feature type="modified residue" description="Phosphoserine; by CK2" evidence="27">
    <location>
        <position position="202"/>
    </location>
</feature>
<dbReference type="InterPro" id="IPR018097">
    <property type="entry name" value="EGF_Ca-bd_CS"/>
</dbReference>
<feature type="disulfide bond" evidence="26 29">
    <location>
        <begin position="189"/>
        <end position="216"/>
    </location>
</feature>
<evidence type="ECO:0000256" key="9">
    <source>
        <dbReference type="ARBA" id="ARBA00022659"/>
    </source>
</evidence>
<dbReference type="Gene3D" id="2.60.120.290">
    <property type="entry name" value="Spermadhesin, CUB domain"/>
    <property type="match status" value="2"/>
</dbReference>
<evidence type="ECO:0000256" key="18">
    <source>
        <dbReference type="ARBA" id="ARBA00022875"/>
    </source>
</evidence>
<feature type="signal peptide" evidence="31">
    <location>
        <begin position="1"/>
        <end position="18"/>
    </location>
</feature>
<dbReference type="InterPro" id="IPR000436">
    <property type="entry name" value="Sushi_SCR_CCP_dom"/>
</dbReference>
<dbReference type="SUPFAM" id="SSF49854">
    <property type="entry name" value="Spermadhesin, CUB domain"/>
    <property type="match status" value="2"/>
</dbReference>
<dbReference type="Pfam" id="PF00089">
    <property type="entry name" value="Trypsin"/>
    <property type="match status" value="1"/>
</dbReference>
<evidence type="ECO:0000256" key="11">
    <source>
        <dbReference type="ARBA" id="ARBA00022723"/>
    </source>
</evidence>
<feature type="domain" description="CUB" evidence="32">
    <location>
        <begin position="189"/>
        <end position="304"/>
    </location>
</feature>
<keyword evidence="13" id="KW-0677">Repeat</keyword>
<evidence type="ECO:0000256" key="29">
    <source>
        <dbReference type="PROSITE-ProRule" id="PRU00059"/>
    </source>
</evidence>
<evidence type="ECO:0000256" key="25">
    <source>
        <dbReference type="PIRSR" id="PIRSR001155-1"/>
    </source>
</evidence>
<keyword evidence="16" id="KW-0720">Serine protease</keyword>
<dbReference type="CDD" id="cd00033">
    <property type="entry name" value="CCP"/>
    <property type="match status" value="1"/>
</dbReference>
<dbReference type="SUPFAM" id="SSF57196">
    <property type="entry name" value="EGF/Laminin"/>
    <property type="match status" value="1"/>
</dbReference>
<keyword evidence="15" id="KW-0068">Autocatalytic cleavage</keyword>
<dbReference type="InterPro" id="IPR035976">
    <property type="entry name" value="Sushi/SCR/CCP_sf"/>
</dbReference>
<proteinExistence type="inferred from homology"/>
<dbReference type="SMART" id="SM00179">
    <property type="entry name" value="EGF_CA"/>
    <property type="match status" value="1"/>
</dbReference>
<dbReference type="SMART" id="SM00042">
    <property type="entry name" value="CUB"/>
    <property type="match status" value="2"/>
</dbReference>
<evidence type="ECO:0000256" key="13">
    <source>
        <dbReference type="ARBA" id="ARBA00022737"/>
    </source>
</evidence>
<evidence type="ECO:0000256" key="10">
    <source>
        <dbReference type="ARBA" id="ARBA00022670"/>
    </source>
</evidence>
<feature type="chain" id="PRO_5025559687" description="complement subcomponent C1r" evidence="31">
    <location>
        <begin position="19"/>
        <end position="701"/>
    </location>
</feature>
<feature type="disulfide bond" evidence="26">
    <location>
        <begin position="647"/>
        <end position="675"/>
    </location>
</feature>
<feature type="domain" description="Sushi" evidence="34">
    <location>
        <begin position="306"/>
        <end position="371"/>
    </location>
</feature>
<dbReference type="CDD" id="cd00190">
    <property type="entry name" value="Tryp_SPc"/>
    <property type="match status" value="1"/>
</dbReference>
<comment type="catalytic activity">
    <reaction evidence="1">
        <text>Selective cleavage of Lys(or Arg)-|-Ile bond in complement subcomponent C1s to form the active form of C1s (EC 3.4.21.42).</text>
        <dbReference type="EC" id="3.4.21.41"/>
    </reaction>
</comment>
<feature type="disulfide bond" evidence="26">
    <location>
        <begin position="308"/>
        <end position="356"/>
    </location>
</feature>
<feature type="disulfide bond" evidence="26">
    <location>
        <begin position="172"/>
        <end position="185"/>
    </location>
</feature>
<evidence type="ECO:0000313" key="36">
    <source>
        <dbReference type="Proteomes" id="UP000472267"/>
    </source>
</evidence>
<dbReference type="InterPro" id="IPR000742">
    <property type="entry name" value="EGF"/>
</dbReference>
<feature type="binding site" evidence="28">
    <location>
        <position position="163"/>
    </location>
    <ligand>
        <name>Ca(2+)</name>
        <dbReference type="ChEBI" id="CHEBI:29108"/>
        <label>2</label>
    </ligand>
</feature>
<comment type="caution">
    <text evidence="30">Lacks conserved residue(s) required for the propagation of feature annotation.</text>
</comment>
<evidence type="ECO:0000256" key="5">
    <source>
        <dbReference type="ARBA" id="ARBA00022525"/>
    </source>
</evidence>
<dbReference type="PROSITE" id="PS01180">
    <property type="entry name" value="CUB"/>
    <property type="match status" value="2"/>
</dbReference>
<dbReference type="FunFam" id="2.10.25.10:FF:000059">
    <property type="entry name" value="Mannan-binding lectin serine protease 1"/>
    <property type="match status" value="1"/>
</dbReference>
<feature type="disulfide bond" evidence="26">
    <location>
        <begin position="613"/>
        <end position="636"/>
    </location>
</feature>
<evidence type="ECO:0000256" key="23">
    <source>
        <dbReference type="ARBA" id="ARBA00093383"/>
    </source>
</evidence>
<keyword evidence="9 30" id="KW-0768">Sushi</keyword>
<dbReference type="FunFam" id="2.40.10.10:FF:000002">
    <property type="entry name" value="Transmembrane protease serine"/>
    <property type="match status" value="1"/>
</dbReference>
<dbReference type="InterPro" id="IPR009003">
    <property type="entry name" value="Peptidase_S1_PA"/>
</dbReference>
<dbReference type="EC" id="3.4.21.41" evidence="4"/>
<feature type="binding site" evidence="28">
    <location>
        <position position="140"/>
    </location>
    <ligand>
        <name>Ca(2+)</name>
        <dbReference type="ChEBI" id="CHEBI:29108"/>
        <label>2</label>
    </ligand>
</feature>
<dbReference type="Gene3D" id="2.40.10.10">
    <property type="entry name" value="Trypsin-like serine proteases"/>
    <property type="match status" value="1"/>
</dbReference>
<dbReference type="Pfam" id="PF00431">
    <property type="entry name" value="CUB"/>
    <property type="match status" value="2"/>
</dbReference>
<evidence type="ECO:0000256" key="21">
    <source>
        <dbReference type="ARBA" id="ARBA00023278"/>
    </source>
</evidence>
<accession>A0A672G5L0</accession>
<dbReference type="InterPro" id="IPR043504">
    <property type="entry name" value="Peptidase_S1_PA_chymotrypsin"/>
</dbReference>
<evidence type="ECO:0000259" key="33">
    <source>
        <dbReference type="PROSITE" id="PS50240"/>
    </source>
</evidence>
<dbReference type="SMART" id="SM00020">
    <property type="entry name" value="Tryp_SPc"/>
    <property type="match status" value="1"/>
</dbReference>
<dbReference type="RefSeq" id="XP_029958961.1">
    <property type="nucleotide sequence ID" value="XM_030103101.1"/>
</dbReference>
<keyword evidence="8" id="KW-0399">Innate immunity</keyword>
<evidence type="ECO:0000313" key="35">
    <source>
        <dbReference type="Ensembl" id="ENSSFAP00005013537.1"/>
    </source>
</evidence>
<evidence type="ECO:0000256" key="24">
    <source>
        <dbReference type="ARBA" id="ARBA00093536"/>
    </source>
</evidence>
<dbReference type="GO" id="GO:0045087">
    <property type="term" value="P:innate immune response"/>
    <property type="evidence" value="ECO:0007669"/>
    <property type="project" value="UniProtKB-KW"/>
</dbReference>
<keyword evidence="11 28" id="KW-0479">Metal-binding</keyword>
<evidence type="ECO:0000259" key="32">
    <source>
        <dbReference type="PROSITE" id="PS01180"/>
    </source>
</evidence>
<dbReference type="SUPFAM" id="SSF57535">
    <property type="entry name" value="Complement control module/SCR domain"/>
    <property type="match status" value="2"/>
</dbReference>
<dbReference type="GO" id="GO:0004252">
    <property type="term" value="F:serine-type endopeptidase activity"/>
    <property type="evidence" value="ECO:0007669"/>
    <property type="project" value="UniProtKB-EC"/>
</dbReference>
<keyword evidence="21 27" id="KW-0379">Hydroxylation</keyword>
<comment type="PTM">
    <text evidence="27">The iron and 2-oxoglutarate dependent 3-hydroxylation of aspartate and asparagine is (R) stereospecific within EGF domains.</text>
</comment>
<feature type="binding site" evidence="28">
    <location>
        <position position="75"/>
    </location>
    <ligand>
        <name>Ca(2+)</name>
        <dbReference type="ChEBI" id="CHEBI:29108"/>
        <label>1</label>
    </ligand>
</feature>
<comment type="subcellular location">
    <subcellularLocation>
        <location evidence="2">Cell surface</location>
    </subcellularLocation>
    <subcellularLocation>
        <location evidence="3">Secreted</location>
    </subcellularLocation>
</comment>
<evidence type="ECO:0000256" key="3">
    <source>
        <dbReference type="ARBA" id="ARBA00004613"/>
    </source>
</evidence>
<evidence type="ECO:0000256" key="28">
    <source>
        <dbReference type="PIRSR" id="PIRSR001155-4"/>
    </source>
</evidence>
<feature type="active site" description="Charge relay system" evidence="25">
    <location>
        <position position="546"/>
    </location>
</feature>
<evidence type="ECO:0000256" key="31">
    <source>
        <dbReference type="SAM" id="SignalP"/>
    </source>
</evidence>
<dbReference type="InterPro" id="IPR000859">
    <property type="entry name" value="CUB_dom"/>
</dbReference>
<keyword evidence="17" id="KW-0391">Immunity</keyword>
<feature type="modified residue" description="(3R)-3-hydroxyasparagine" evidence="27">
    <location>
        <position position="163"/>
    </location>
</feature>
<dbReference type="PROSITE" id="PS00135">
    <property type="entry name" value="TRYPSIN_SER"/>
    <property type="match status" value="1"/>
</dbReference>
<comment type="subunit">
    <text evidence="24">Core component of the complement C1 complex, a calcium-dependent complex composed of 1 molecule of the C1Q subcomplex, 2 molecules of C1R and 2 molecules of C1S. The C1Q subcomplex is composed 18 subunits: 3 chains of C1QA, C1QB, and C1QC trimerize to form 6 collagen-like triple helices connected to six globular ligand-recognition modules. Within the C1 complex, C1R is a dimer of identical chains, each of which is activated by cleavage into two chains, heavy and light, connected by disulfide bonds.</text>
</comment>
<feature type="binding site" evidence="28">
    <location>
        <position position="120"/>
    </location>
    <ligand>
        <name>Ca(2+)</name>
        <dbReference type="ChEBI" id="CHEBI:29108"/>
        <label>1</label>
    </ligand>
</feature>
<feature type="binding site" evidence="28">
    <location>
        <position position="67"/>
    </location>
    <ligand>
        <name>Ca(2+)</name>
        <dbReference type="ChEBI" id="CHEBI:29108"/>
        <label>1</label>
    </ligand>
</feature>
<feature type="disulfide bond" evidence="26">
    <location>
        <begin position="144"/>
        <end position="161"/>
    </location>
</feature>
<dbReference type="Pfam" id="PF14670">
    <property type="entry name" value="FXa_inhibition"/>
    <property type="match status" value="1"/>
</dbReference>
<feature type="disulfide bond" evidence="26">
    <location>
        <begin position="336"/>
        <end position="369"/>
    </location>
</feature>
<dbReference type="RefSeq" id="XP_029958962.1">
    <property type="nucleotide sequence ID" value="XM_030103102.1"/>
</dbReference>
<keyword evidence="10" id="KW-0645">Protease</keyword>
<dbReference type="FunFam" id="2.60.120.290:FF:000012">
    <property type="entry name" value="mannan-binding lectin serine protease 1 isoform X1"/>
    <property type="match status" value="1"/>
</dbReference>
<evidence type="ECO:0000256" key="1">
    <source>
        <dbReference type="ARBA" id="ARBA00001057"/>
    </source>
</evidence>
<dbReference type="InterPro" id="IPR033116">
    <property type="entry name" value="TRYPSIN_SER"/>
</dbReference>
<reference evidence="35" key="3">
    <citation type="submission" date="2025-09" db="UniProtKB">
        <authorList>
            <consortium name="Ensembl"/>
        </authorList>
    </citation>
    <scope>IDENTIFICATION</scope>
</reference>
<dbReference type="GO" id="GO:0009986">
    <property type="term" value="C:cell surface"/>
    <property type="evidence" value="ECO:0007669"/>
    <property type="project" value="UniProtKB-SubCell"/>
</dbReference>
<keyword evidence="36" id="KW-1185">Reference proteome</keyword>
<dbReference type="CTD" id="715"/>
<dbReference type="CDD" id="cd00041">
    <property type="entry name" value="CUB"/>
    <property type="match status" value="2"/>
</dbReference>
<dbReference type="RefSeq" id="XP_029958963.1">
    <property type="nucleotide sequence ID" value="XM_030103103.1"/>
</dbReference>
<evidence type="ECO:0000256" key="6">
    <source>
        <dbReference type="ARBA" id="ARBA00022536"/>
    </source>
</evidence>
<organism evidence="35 36">
    <name type="scientific">Salarias fasciatus</name>
    <name type="common">Jewelled blenny</name>
    <name type="synonym">Blennius fasciatus</name>
    <dbReference type="NCBI Taxonomy" id="181472"/>
    <lineage>
        <taxon>Eukaryota</taxon>
        <taxon>Metazoa</taxon>
        <taxon>Chordata</taxon>
        <taxon>Craniata</taxon>
        <taxon>Vertebrata</taxon>
        <taxon>Euteleostomi</taxon>
        <taxon>Actinopterygii</taxon>
        <taxon>Neopterygii</taxon>
        <taxon>Teleostei</taxon>
        <taxon>Neoteleostei</taxon>
        <taxon>Acanthomorphata</taxon>
        <taxon>Ovalentaria</taxon>
        <taxon>Blenniimorphae</taxon>
        <taxon>Blenniiformes</taxon>
        <taxon>Blennioidei</taxon>
        <taxon>Blenniidae</taxon>
        <taxon>Salariinae</taxon>
        <taxon>Salarias</taxon>
    </lineage>
</organism>
<dbReference type="PANTHER" id="PTHR24255:SF25">
    <property type="entry name" value="COMPLEMENT C1R SUBCOMPONENT"/>
    <property type="match status" value="1"/>
</dbReference>
<feature type="active site" description="Charge relay system" evidence="25">
    <location>
        <position position="493"/>
    </location>
</feature>
<evidence type="ECO:0000256" key="16">
    <source>
        <dbReference type="ARBA" id="ARBA00022825"/>
    </source>
</evidence>